<dbReference type="InterPro" id="IPR026193">
    <property type="entry name" value="NDUFV3"/>
</dbReference>
<keyword evidence="1" id="KW-1185">Reference proteome</keyword>
<evidence type="ECO:0000313" key="2">
    <source>
        <dbReference type="WBParaSite" id="Gr19_v10_g14505.t1"/>
    </source>
</evidence>
<organism evidence="1 2">
    <name type="scientific">Globodera rostochiensis</name>
    <name type="common">Golden nematode worm</name>
    <name type="synonym">Heterodera rostochiensis</name>
    <dbReference type="NCBI Taxonomy" id="31243"/>
    <lineage>
        <taxon>Eukaryota</taxon>
        <taxon>Metazoa</taxon>
        <taxon>Ecdysozoa</taxon>
        <taxon>Nematoda</taxon>
        <taxon>Chromadorea</taxon>
        <taxon>Rhabditida</taxon>
        <taxon>Tylenchina</taxon>
        <taxon>Tylenchomorpha</taxon>
        <taxon>Tylenchoidea</taxon>
        <taxon>Heteroderidae</taxon>
        <taxon>Heteroderinae</taxon>
        <taxon>Globodera</taxon>
    </lineage>
</organism>
<dbReference type="WBParaSite" id="Gr19_v10_g14505.t1">
    <property type="protein sequence ID" value="Gr19_v10_g14505.t1"/>
    <property type="gene ID" value="Gr19_v10_g14505"/>
</dbReference>
<dbReference type="GO" id="GO:0045271">
    <property type="term" value="C:respiratory chain complex I"/>
    <property type="evidence" value="ECO:0007669"/>
    <property type="project" value="InterPro"/>
</dbReference>
<evidence type="ECO:0000313" key="1">
    <source>
        <dbReference type="Proteomes" id="UP000887572"/>
    </source>
</evidence>
<name>A0A914H9H3_GLORO</name>
<dbReference type="Pfam" id="PF15880">
    <property type="entry name" value="NDUFV3"/>
    <property type="match status" value="1"/>
</dbReference>
<dbReference type="GO" id="GO:0005739">
    <property type="term" value="C:mitochondrion"/>
    <property type="evidence" value="ECO:0007669"/>
    <property type="project" value="InterPro"/>
</dbReference>
<protein>
    <submittedName>
        <fullName evidence="2">NADH dehydrogenase [ubiquinone] flavoprotein 3, mitochondrial</fullName>
    </submittedName>
</protein>
<dbReference type="AlphaFoldDB" id="A0A914H9H3"/>
<accession>A0A914H9H3</accession>
<proteinExistence type="predicted"/>
<sequence length="90" mass="10359">MIIKQSPTQPVQLSAYSTERDAAGTSTGIEHALKFNKLGMAHKRDLKEYKCAEYLHQNTYSYYDKECELQQYRVAQPTNKAPDVEPKFKS</sequence>
<reference evidence="2" key="1">
    <citation type="submission" date="2022-11" db="UniProtKB">
        <authorList>
            <consortium name="WormBaseParasite"/>
        </authorList>
    </citation>
    <scope>IDENTIFICATION</scope>
</reference>
<dbReference type="Proteomes" id="UP000887572">
    <property type="component" value="Unplaced"/>
</dbReference>